<dbReference type="SUPFAM" id="SSF82861">
    <property type="entry name" value="Mechanosensitive channel protein MscS (YggB), transmembrane region"/>
    <property type="match status" value="1"/>
</dbReference>
<dbReference type="Pfam" id="PF00924">
    <property type="entry name" value="MS_channel_2nd"/>
    <property type="match status" value="1"/>
</dbReference>
<dbReference type="InterPro" id="IPR010920">
    <property type="entry name" value="LSM_dom_sf"/>
</dbReference>
<dbReference type="GO" id="GO:0008381">
    <property type="term" value="F:mechanosensitive monoatomic ion channel activity"/>
    <property type="evidence" value="ECO:0007669"/>
    <property type="project" value="InterPro"/>
</dbReference>
<evidence type="ECO:0000256" key="1">
    <source>
        <dbReference type="ARBA" id="ARBA00004141"/>
    </source>
</evidence>
<keyword evidence="6" id="KW-1003">Cell membrane</keyword>
<comment type="subcellular location">
    <subcellularLocation>
        <location evidence="6">Cell inner membrane</location>
        <topology evidence="6">Multi-pass membrane protein</topology>
    </subcellularLocation>
    <subcellularLocation>
        <location evidence="1">Membrane</location>
        <topology evidence="1">Multi-pass membrane protein</topology>
    </subcellularLocation>
</comment>
<dbReference type="PANTHER" id="PTHR30221:SF1">
    <property type="entry name" value="SMALL-CONDUCTANCE MECHANOSENSITIVE CHANNEL"/>
    <property type="match status" value="1"/>
</dbReference>
<dbReference type="GO" id="GO:0005886">
    <property type="term" value="C:plasma membrane"/>
    <property type="evidence" value="ECO:0007669"/>
    <property type="project" value="UniProtKB-SubCell"/>
</dbReference>
<comment type="similarity">
    <text evidence="2 6">Belongs to the MscS (TC 1.A.23) family.</text>
</comment>
<dbReference type="Gene3D" id="2.30.30.60">
    <property type="match status" value="1"/>
</dbReference>
<dbReference type="InterPro" id="IPR006685">
    <property type="entry name" value="MscS_channel_2nd"/>
</dbReference>
<gene>
    <name evidence="8" type="ORF">EV696_12517</name>
</gene>
<dbReference type="PANTHER" id="PTHR30221">
    <property type="entry name" value="SMALL-CONDUCTANCE MECHANOSENSITIVE CHANNEL"/>
    <property type="match status" value="1"/>
</dbReference>
<feature type="domain" description="Mechanosensitive ion channel MscS" evidence="7">
    <location>
        <begin position="103"/>
        <end position="167"/>
    </location>
</feature>
<comment type="subunit">
    <text evidence="6">Homoheptamer.</text>
</comment>
<dbReference type="InterPro" id="IPR023408">
    <property type="entry name" value="MscS_beta-dom_sf"/>
</dbReference>
<evidence type="ECO:0000256" key="5">
    <source>
        <dbReference type="ARBA" id="ARBA00023136"/>
    </source>
</evidence>
<evidence type="ECO:0000256" key="3">
    <source>
        <dbReference type="ARBA" id="ARBA00022692"/>
    </source>
</evidence>
<dbReference type="Proteomes" id="UP000295375">
    <property type="component" value="Unassembled WGS sequence"/>
</dbReference>
<evidence type="ECO:0000313" key="8">
    <source>
        <dbReference type="EMBL" id="TDQ44206.1"/>
    </source>
</evidence>
<evidence type="ECO:0000313" key="9">
    <source>
        <dbReference type="Proteomes" id="UP000295375"/>
    </source>
</evidence>
<dbReference type="AlphaFoldDB" id="A0A4R6UE73"/>
<keyword evidence="9" id="KW-1185">Reference proteome</keyword>
<evidence type="ECO:0000259" key="7">
    <source>
        <dbReference type="Pfam" id="PF00924"/>
    </source>
</evidence>
<comment type="function">
    <text evidence="6">Mechanosensitive channel that participates in the regulation of osmotic pressure changes within the cell, opening in response to stretch forces in the membrane lipid bilayer, without the need for other proteins. Contributes to normal resistance to hypoosmotic shock. Forms an ion channel of 1.0 nanosiemens conductance with a slight preference for anions.</text>
</comment>
<comment type="caution">
    <text evidence="8">The sequence shown here is derived from an EMBL/GenBank/DDBJ whole genome shotgun (WGS) entry which is preliminary data.</text>
</comment>
<proteinExistence type="inferred from homology"/>
<name>A0A4R6UE73_9GAMM</name>
<sequence length="265" mass="29778">MEEKVIEQFFELLSWRKLLNTAAVLIVTWLVLIVLEKAVSLLAERFPRYRQVPNRFYPLARVFIWGVITIFVIVVILDPPDTVLFTLLGSTGLAIGLAAQDGLRNMLAGLMIMFNPPYRVGDMIELAGHYGEVIKLDWSVTWLRTFDDSVVMVPNGEILKNTVSNSSAGSLDELVKVEIDIPVQADHHQAIALAKEAAACSPYVYLKKPIIVITSTRYEFGRPLVRLTLKTYVMDVRLERRFASDITERVLDAYKEAGILPSLAA</sequence>
<dbReference type="InterPro" id="IPR045275">
    <property type="entry name" value="MscS_archaea/bacteria_type"/>
</dbReference>
<feature type="transmembrane region" description="Helical" evidence="6">
    <location>
        <begin position="18"/>
        <end position="35"/>
    </location>
</feature>
<evidence type="ECO:0000256" key="2">
    <source>
        <dbReference type="ARBA" id="ARBA00008017"/>
    </source>
</evidence>
<reference evidence="8 9" key="1">
    <citation type="submission" date="2019-03" db="EMBL/GenBank/DDBJ databases">
        <title>Genomic Encyclopedia of Type Strains, Phase IV (KMG-IV): sequencing the most valuable type-strain genomes for metagenomic binning, comparative biology and taxonomic classification.</title>
        <authorList>
            <person name="Goeker M."/>
        </authorList>
    </citation>
    <scope>NUCLEOTIDE SEQUENCE [LARGE SCALE GENOMIC DNA]</scope>
    <source>
        <strain evidence="8 9">DSM 103792</strain>
    </source>
</reference>
<dbReference type="Gene3D" id="1.10.287.1260">
    <property type="match status" value="1"/>
</dbReference>
<dbReference type="SUPFAM" id="SSF50182">
    <property type="entry name" value="Sm-like ribonucleoproteins"/>
    <property type="match status" value="1"/>
</dbReference>
<comment type="caution">
    <text evidence="6">Lacks conserved residue(s) required for the propagation of feature annotation.</text>
</comment>
<dbReference type="OrthoDB" id="9793781at2"/>
<accession>A0A4R6UE73</accession>
<keyword evidence="6" id="KW-0813">Transport</keyword>
<keyword evidence="6" id="KW-0407">Ion channel</keyword>
<organism evidence="8 9">
    <name type="scientific">Permianibacter aggregans</name>
    <dbReference type="NCBI Taxonomy" id="1510150"/>
    <lineage>
        <taxon>Bacteria</taxon>
        <taxon>Pseudomonadati</taxon>
        <taxon>Pseudomonadota</taxon>
        <taxon>Gammaproteobacteria</taxon>
        <taxon>Pseudomonadales</taxon>
        <taxon>Pseudomonadaceae</taxon>
        <taxon>Permianibacter</taxon>
    </lineage>
</organism>
<keyword evidence="6" id="KW-0997">Cell inner membrane</keyword>
<evidence type="ECO:0000256" key="4">
    <source>
        <dbReference type="ARBA" id="ARBA00022989"/>
    </source>
</evidence>
<dbReference type="RefSeq" id="WP_133593278.1">
    <property type="nucleotide sequence ID" value="NZ_CP037953.1"/>
</dbReference>
<feature type="transmembrane region" description="Helical" evidence="6">
    <location>
        <begin position="56"/>
        <end position="77"/>
    </location>
</feature>
<keyword evidence="4 6" id="KW-1133">Transmembrane helix</keyword>
<evidence type="ECO:0000256" key="6">
    <source>
        <dbReference type="RuleBase" id="RU369025"/>
    </source>
</evidence>
<protein>
    <recommendedName>
        <fullName evidence="6">Small-conductance mechanosensitive channel</fullName>
    </recommendedName>
</protein>
<dbReference type="EMBL" id="SNYM01000025">
    <property type="protein sequence ID" value="TDQ44206.1"/>
    <property type="molecule type" value="Genomic_DNA"/>
</dbReference>
<dbReference type="InterPro" id="IPR011014">
    <property type="entry name" value="MscS_channel_TM-2"/>
</dbReference>
<feature type="transmembrane region" description="Helical" evidence="6">
    <location>
        <begin position="83"/>
        <end position="103"/>
    </location>
</feature>
<keyword evidence="3 6" id="KW-0812">Transmembrane</keyword>
<keyword evidence="5 6" id="KW-0472">Membrane</keyword>
<keyword evidence="6" id="KW-0406">Ion transport</keyword>